<dbReference type="eggNOG" id="COG2131">
    <property type="taxonomic scope" value="Bacteria"/>
</dbReference>
<accession>A0A098L8J2</accession>
<dbReference type="PANTHER" id="PTHR11086">
    <property type="entry name" value="DEOXYCYTIDYLATE DEAMINASE-RELATED"/>
    <property type="match status" value="1"/>
</dbReference>
<sequence length="619" mass="71086">MNKKNNPIDLSRIYELRRSFTIIGLTGRTGSGCKDVAQLLSAGFTESYPRPNLKSDHNTDRKYRIVYEFAKVNFEKFFLIEYRHVLSLFILHEGVESLISYLDVVAGDKDFQNAKYSWVEACNFEFEKEELHRQRKIFDNIKNKLKSYDFKAPENIKGDDSENLYKIFISDDFKEASDLIDKCLSVVSKSKRIKLLQIIANNIRNGGCVFCNSQSENLVTVYNIVTVINKIIKGHKRVNDRCQAVIDSLRNPLEIMFFKERYSAFYMIAVNNEESRIIDNLQVYKEGGILQDVIEIDKEEYKGGSDTEFYKQNVSECIQKSDIHLSNITEEQANEFNNKNKEEKDNTSPKFSLKQQLLKYLSLISQPGIITPSPEERCMQIAYTAKYNSGCISRQVGAVITDPNYSIKAVGWNNTAEGQVPCLLRNVDDLINERDEAAFSLYERDKQNDFNKKILHYYGEIDTENLNGRNVSFCFKCVQNSIKEGKNQVHTRSLHAEESAFLQISKYGGQGVKDGKLFTTASPCELCSKKAYQLGISVIYYIDPYPGIATDHILKSGTKTPQLRLFHGAIGNAYHKLYSPFMAYKDELSLLTGVQIHDLTYEMKLELEKYRKIYGDLKD</sequence>
<keyword evidence="4" id="KW-1185">Reference proteome</keyword>
<evidence type="ECO:0000259" key="2">
    <source>
        <dbReference type="PROSITE" id="PS51747"/>
    </source>
</evidence>
<dbReference type="Proteomes" id="UP000030185">
    <property type="component" value="Unassembled WGS sequence"/>
</dbReference>
<dbReference type="Pfam" id="PF00383">
    <property type="entry name" value="dCMP_cyt_deam_1"/>
    <property type="match status" value="1"/>
</dbReference>
<dbReference type="Gene3D" id="3.40.50.300">
    <property type="entry name" value="P-loop containing nucleotide triphosphate hydrolases"/>
    <property type="match status" value="1"/>
</dbReference>
<dbReference type="GO" id="GO:0004132">
    <property type="term" value="F:dCMP deaminase activity"/>
    <property type="evidence" value="ECO:0007669"/>
    <property type="project" value="TreeGrafter"/>
</dbReference>
<dbReference type="PROSITE" id="PS51747">
    <property type="entry name" value="CYT_DCMP_DEAMINASES_2"/>
    <property type="match status" value="1"/>
</dbReference>
<reference evidence="3 4" key="1">
    <citation type="submission" date="2014-09" db="EMBL/GenBank/DDBJ databases">
        <title>Sporocytophaga myxococcoides PG-01 genome sequencing.</title>
        <authorList>
            <person name="Liu L."/>
            <person name="Gao P.J."/>
            <person name="Chen G.J."/>
            <person name="Wang L.S."/>
        </authorList>
    </citation>
    <scope>NUCLEOTIDE SEQUENCE [LARGE SCALE GENOMIC DNA]</scope>
    <source>
        <strain evidence="3 4">PG-01</strain>
    </source>
</reference>
<gene>
    <name evidence="3" type="ORF">MYP_341</name>
</gene>
<feature type="domain" description="CMP/dCMP-type deaminase" evidence="2">
    <location>
        <begin position="373"/>
        <end position="561"/>
    </location>
</feature>
<name>A0A098L8J2_9BACT</name>
<dbReference type="STRING" id="153721.MYP_341"/>
<dbReference type="EMBL" id="BBLT01000001">
    <property type="protein sequence ID" value="GAL83115.1"/>
    <property type="molecule type" value="Genomic_DNA"/>
</dbReference>
<dbReference type="InterPro" id="IPR015517">
    <property type="entry name" value="dCMP_deaminase-rel"/>
</dbReference>
<protein>
    <recommendedName>
        <fullName evidence="2">CMP/dCMP-type deaminase domain-containing protein</fullName>
    </recommendedName>
</protein>
<dbReference type="Gene3D" id="3.40.140.10">
    <property type="entry name" value="Cytidine Deaminase, domain 2"/>
    <property type="match status" value="1"/>
</dbReference>
<dbReference type="AlphaFoldDB" id="A0A098L8J2"/>
<organism evidence="3 4">
    <name type="scientific">Sporocytophaga myxococcoides</name>
    <dbReference type="NCBI Taxonomy" id="153721"/>
    <lineage>
        <taxon>Bacteria</taxon>
        <taxon>Pseudomonadati</taxon>
        <taxon>Bacteroidota</taxon>
        <taxon>Cytophagia</taxon>
        <taxon>Cytophagales</taxon>
        <taxon>Cytophagaceae</taxon>
        <taxon>Sporocytophaga</taxon>
    </lineage>
</organism>
<dbReference type="SUPFAM" id="SSF53927">
    <property type="entry name" value="Cytidine deaminase-like"/>
    <property type="match status" value="1"/>
</dbReference>
<dbReference type="InterPro" id="IPR002125">
    <property type="entry name" value="CMP_dCMP_dom"/>
</dbReference>
<dbReference type="GO" id="GO:0005737">
    <property type="term" value="C:cytoplasm"/>
    <property type="evidence" value="ECO:0007669"/>
    <property type="project" value="TreeGrafter"/>
</dbReference>
<dbReference type="OrthoDB" id="9788517at2"/>
<keyword evidence="1" id="KW-0378">Hydrolase</keyword>
<comment type="caution">
    <text evidence="3">The sequence shown here is derived from an EMBL/GenBank/DDBJ whole genome shotgun (WGS) entry which is preliminary data.</text>
</comment>
<evidence type="ECO:0000313" key="4">
    <source>
        <dbReference type="Proteomes" id="UP000030185"/>
    </source>
</evidence>
<evidence type="ECO:0000313" key="3">
    <source>
        <dbReference type="EMBL" id="GAL83115.1"/>
    </source>
</evidence>
<dbReference type="InterPro" id="IPR016193">
    <property type="entry name" value="Cytidine_deaminase-like"/>
</dbReference>
<dbReference type="InterPro" id="IPR027417">
    <property type="entry name" value="P-loop_NTPase"/>
</dbReference>
<proteinExistence type="predicted"/>
<dbReference type="PANTHER" id="PTHR11086:SF18">
    <property type="entry name" value="DEOXYCYTIDYLATE DEAMINASE"/>
    <property type="match status" value="1"/>
</dbReference>
<evidence type="ECO:0000256" key="1">
    <source>
        <dbReference type="ARBA" id="ARBA00022801"/>
    </source>
</evidence>
<dbReference type="RefSeq" id="WP_052429882.1">
    <property type="nucleotide sequence ID" value="NZ_BBLT01000001.1"/>
</dbReference>